<dbReference type="RefSeq" id="WP_113920189.1">
    <property type="nucleotide sequence ID" value="NZ_QNRX01000005.1"/>
</dbReference>
<dbReference type="GO" id="GO:0003677">
    <property type="term" value="F:DNA binding"/>
    <property type="evidence" value="ECO:0007669"/>
    <property type="project" value="InterPro"/>
</dbReference>
<proteinExistence type="predicted"/>
<dbReference type="AlphaFoldDB" id="A0A366IBV4"/>
<dbReference type="Gene3D" id="3.30.70.1290">
    <property type="entry name" value="Transposase IS200-like"/>
    <property type="match status" value="1"/>
</dbReference>
<dbReference type="SMART" id="SM01321">
    <property type="entry name" value="Y1_Tnp"/>
    <property type="match status" value="1"/>
</dbReference>
<keyword evidence="3" id="KW-1185">Reference proteome</keyword>
<name>A0A366IBV4_9FIRM</name>
<accession>A0A366IBV4</accession>
<feature type="domain" description="Transposase IS200-like" evidence="1">
    <location>
        <begin position="9"/>
        <end position="123"/>
    </location>
</feature>
<dbReference type="GO" id="GO:0006313">
    <property type="term" value="P:DNA transposition"/>
    <property type="evidence" value="ECO:0007669"/>
    <property type="project" value="InterPro"/>
</dbReference>
<dbReference type="OrthoDB" id="9788881at2"/>
<reference evidence="2 3" key="1">
    <citation type="submission" date="2018-06" db="EMBL/GenBank/DDBJ databases">
        <title>Genomic Encyclopedia of Type Strains, Phase IV (KMG-IV): sequencing the most valuable type-strain genomes for metagenomic binning, comparative biology and taxonomic classification.</title>
        <authorList>
            <person name="Goeker M."/>
        </authorList>
    </citation>
    <scope>NUCLEOTIDE SEQUENCE [LARGE SCALE GENOMIC DNA]</scope>
    <source>
        <strain evidence="2 3">DSM 22112</strain>
    </source>
</reference>
<dbReference type="Pfam" id="PF01797">
    <property type="entry name" value="Y1_Tnp"/>
    <property type="match status" value="1"/>
</dbReference>
<dbReference type="SUPFAM" id="SSF143422">
    <property type="entry name" value="Transposase IS200-like"/>
    <property type="match status" value="1"/>
</dbReference>
<dbReference type="PANTHER" id="PTHR34322">
    <property type="entry name" value="TRANSPOSASE, Y1_TNP DOMAIN-CONTAINING"/>
    <property type="match status" value="1"/>
</dbReference>
<gene>
    <name evidence="2" type="ORF">DES36_105144</name>
</gene>
<organism evidence="2 3">
    <name type="scientific">Alkalibaculum bacchi</name>
    <dbReference type="NCBI Taxonomy" id="645887"/>
    <lineage>
        <taxon>Bacteria</taxon>
        <taxon>Bacillati</taxon>
        <taxon>Bacillota</taxon>
        <taxon>Clostridia</taxon>
        <taxon>Eubacteriales</taxon>
        <taxon>Eubacteriaceae</taxon>
        <taxon>Alkalibaculum</taxon>
    </lineage>
</organism>
<evidence type="ECO:0000313" key="3">
    <source>
        <dbReference type="Proteomes" id="UP000253490"/>
    </source>
</evidence>
<dbReference type="GO" id="GO:0004803">
    <property type="term" value="F:transposase activity"/>
    <property type="evidence" value="ECO:0007669"/>
    <property type="project" value="InterPro"/>
</dbReference>
<evidence type="ECO:0000259" key="1">
    <source>
        <dbReference type="SMART" id="SM01321"/>
    </source>
</evidence>
<evidence type="ECO:0000313" key="2">
    <source>
        <dbReference type="EMBL" id="RBP66759.1"/>
    </source>
</evidence>
<dbReference type="InterPro" id="IPR002686">
    <property type="entry name" value="Transposase_17"/>
</dbReference>
<dbReference type="Proteomes" id="UP000253490">
    <property type="component" value="Unassembled WGS sequence"/>
</dbReference>
<dbReference type="PANTHER" id="PTHR34322:SF2">
    <property type="entry name" value="TRANSPOSASE IS200-LIKE DOMAIN-CONTAINING PROTEIN"/>
    <property type="match status" value="1"/>
</dbReference>
<dbReference type="InterPro" id="IPR036515">
    <property type="entry name" value="Transposase_17_sf"/>
</dbReference>
<protein>
    <submittedName>
        <fullName evidence="2">REP element-mobilizing transposase RayT</fullName>
    </submittedName>
</protein>
<dbReference type="EMBL" id="QNRX01000005">
    <property type="protein sequence ID" value="RBP66759.1"/>
    <property type="molecule type" value="Genomic_DNA"/>
</dbReference>
<sequence>MPRAARKVSSTGIYHIMIRGINRNAIFYDEEDKNKFLDIFEKTKGETKFELYAYCLMGNHAHFLLKENEISISVIMKKICGIYGGWFNHRHHRVGHLFQDRFKSECVETQTYYITVLKYILNNPVKCNVVEEAEDYKWSSYREYIEKNSITDTAFFLNMLDTNQKKAKKYFIEELKKQDKGIVYLTASNIRRADIEAEKIIYDDMKKLGIESIGEITIEQRIVLIKSLKAKGLTNRQIMSITGLPKSKVIGI</sequence>
<comment type="caution">
    <text evidence="2">The sequence shown here is derived from an EMBL/GenBank/DDBJ whole genome shotgun (WGS) entry which is preliminary data.</text>
</comment>